<proteinExistence type="predicted"/>
<reference evidence="2 3" key="1">
    <citation type="submission" date="2015-06" db="EMBL/GenBank/DDBJ databases">
        <title>New insights into the roles of widespread benthic archaea in carbon and nitrogen cycling.</title>
        <authorList>
            <person name="Lazar C.S."/>
            <person name="Baker B.J."/>
            <person name="Seitz K.W."/>
            <person name="Hyde A.S."/>
            <person name="Dick G.J."/>
            <person name="Hinrichs K.-U."/>
            <person name="Teske A.P."/>
        </authorList>
    </citation>
    <scope>NUCLEOTIDE SEQUENCE [LARGE SCALE GENOMIC DNA]</scope>
    <source>
        <strain evidence="2">DG-45</strain>
    </source>
</reference>
<organism evidence="2 3">
    <name type="scientific">miscellaneous Crenarchaeota group-15 archaeon DG-45</name>
    <dbReference type="NCBI Taxonomy" id="1685127"/>
    <lineage>
        <taxon>Archaea</taxon>
        <taxon>Candidatus Bathyarchaeota</taxon>
        <taxon>MCG-15</taxon>
    </lineage>
</organism>
<feature type="domain" description="SnoaL-like" evidence="1">
    <location>
        <begin position="26"/>
        <end position="134"/>
    </location>
</feature>
<protein>
    <recommendedName>
        <fullName evidence="1">SnoaL-like domain-containing protein</fullName>
    </recommendedName>
</protein>
<dbReference type="Proteomes" id="UP000037210">
    <property type="component" value="Unassembled WGS sequence"/>
</dbReference>
<gene>
    <name evidence="2" type="ORF">AC482_07460</name>
</gene>
<dbReference type="GO" id="GO:0030638">
    <property type="term" value="P:polyketide metabolic process"/>
    <property type="evidence" value="ECO:0007669"/>
    <property type="project" value="InterPro"/>
</dbReference>
<name>A0A0M0BKW3_9ARCH</name>
<dbReference type="InterPro" id="IPR032710">
    <property type="entry name" value="NTF2-like_dom_sf"/>
</dbReference>
<dbReference type="Gene3D" id="3.10.450.50">
    <property type="match status" value="1"/>
</dbReference>
<evidence type="ECO:0000313" key="2">
    <source>
        <dbReference type="EMBL" id="KON28990.1"/>
    </source>
</evidence>
<dbReference type="Pfam" id="PF12680">
    <property type="entry name" value="SnoaL_2"/>
    <property type="match status" value="1"/>
</dbReference>
<dbReference type="AlphaFoldDB" id="A0A0M0BKW3"/>
<evidence type="ECO:0000313" key="3">
    <source>
        <dbReference type="Proteomes" id="UP000037210"/>
    </source>
</evidence>
<dbReference type="InterPro" id="IPR037401">
    <property type="entry name" value="SnoaL-like"/>
</dbReference>
<dbReference type="SUPFAM" id="SSF54427">
    <property type="entry name" value="NTF2-like"/>
    <property type="match status" value="1"/>
</dbReference>
<comment type="caution">
    <text evidence="2">The sequence shown here is derived from an EMBL/GenBank/DDBJ whole genome shotgun (WGS) entry which is preliminary data.</text>
</comment>
<dbReference type="EMBL" id="LFWZ01000077">
    <property type="protein sequence ID" value="KON28990.1"/>
    <property type="molecule type" value="Genomic_DNA"/>
</dbReference>
<sequence length="144" mass="15905">MSGKGGAQPPTHLRGVADTVKPIDIVRAWLEAMNAHDLPGMSALYAEDVVGDEVPDPPARDRRGLEESYRELFHGYPDCVAELLNIFSEGDQVLAEVCWVGTNTGEFRGKPPTNKPADLRIAYIFEVEEGRIKRITEYYDGASV</sequence>
<accession>A0A0M0BKW3</accession>
<evidence type="ECO:0000259" key="1">
    <source>
        <dbReference type="Pfam" id="PF12680"/>
    </source>
</evidence>